<accession>A0A7K4BZ50</accession>
<keyword evidence="1" id="KW-0812">Transmembrane</keyword>
<dbReference type="EMBL" id="JAAZKV010000009">
    <property type="protein sequence ID" value="NMA44421.1"/>
    <property type="molecule type" value="Genomic_DNA"/>
</dbReference>
<proteinExistence type="predicted"/>
<protein>
    <submittedName>
        <fullName evidence="2">Uncharacterized protein</fullName>
    </submittedName>
</protein>
<evidence type="ECO:0000313" key="2">
    <source>
        <dbReference type="EMBL" id="NMA44421.1"/>
    </source>
</evidence>
<keyword evidence="1" id="KW-0472">Membrane</keyword>
<evidence type="ECO:0000256" key="1">
    <source>
        <dbReference type="SAM" id="Phobius"/>
    </source>
</evidence>
<organism evidence="2 3">
    <name type="scientific">Candidatus Iainarchaeum sp</name>
    <dbReference type="NCBI Taxonomy" id="3101447"/>
    <lineage>
        <taxon>Archaea</taxon>
        <taxon>Candidatus Iainarchaeota</taxon>
        <taxon>Candidatus Iainarchaeia</taxon>
        <taxon>Candidatus Iainarchaeales</taxon>
        <taxon>Candidatus Iainarchaeaceae</taxon>
        <taxon>Candidatus Iainarchaeum</taxon>
    </lineage>
</organism>
<sequence length="166" mass="18926">MNKQKGQIFSTDFLIAMIIIILIIGVIISAIELRNFEHKEKISKNIMEQKTNLAFNTLITNKEINCNINELQLINTIDLNKLQNKKNLKEMIGLDEYEIQIKIGSQTIGQLTNNDINNKLVIKTKIMSCENSSNLSGIDLNNCRTEGKNCFSEYLSENEIEFVVAK</sequence>
<name>A0A7K4BZ50_9ARCH</name>
<comment type="caution">
    <text evidence="2">The sequence shown here is derived from an EMBL/GenBank/DDBJ whole genome shotgun (WGS) entry which is preliminary data.</text>
</comment>
<dbReference type="Proteomes" id="UP000526302">
    <property type="component" value="Unassembled WGS sequence"/>
</dbReference>
<reference evidence="2 3" key="1">
    <citation type="journal article" date="2020" name="Biotechnol. Biofuels">
        <title>New insights from the biogas microbiome by comprehensive genome-resolved metagenomics of nearly 1600 species originating from multiple anaerobic digesters.</title>
        <authorList>
            <person name="Campanaro S."/>
            <person name="Treu L."/>
            <person name="Rodriguez-R L.M."/>
            <person name="Kovalovszki A."/>
            <person name="Ziels R.M."/>
            <person name="Maus I."/>
            <person name="Zhu X."/>
            <person name="Kougias P.G."/>
            <person name="Basile A."/>
            <person name="Luo G."/>
            <person name="Schluter A."/>
            <person name="Konstantinidis K.T."/>
            <person name="Angelidaki I."/>
        </authorList>
    </citation>
    <scope>NUCLEOTIDE SEQUENCE [LARGE SCALE GENOMIC DNA]</scope>
    <source>
        <strain evidence="2">AS22ysBPME_79</strain>
    </source>
</reference>
<gene>
    <name evidence="2" type="ORF">GX950_01240</name>
</gene>
<evidence type="ECO:0000313" key="3">
    <source>
        <dbReference type="Proteomes" id="UP000526302"/>
    </source>
</evidence>
<dbReference type="AlphaFoldDB" id="A0A7K4BZ50"/>
<feature type="transmembrane region" description="Helical" evidence="1">
    <location>
        <begin position="13"/>
        <end position="33"/>
    </location>
</feature>
<keyword evidence="1" id="KW-1133">Transmembrane helix</keyword>